<evidence type="ECO:0000256" key="2">
    <source>
        <dbReference type="ARBA" id="ARBA00004606"/>
    </source>
</evidence>
<sequence>MCAPCPRKHLPQDVMVAGNSTGLTTINCSVNGEYNISCRKDGEDVFMPVSFINKFFEVYGKIASEVGHGSVYNFRSFYGALNPIQKQYSPNGIFLNFEKYNVEARTSILCVTAAEGVPVTIQWDKAGYFYAISIAQFSLSHHAKALVEGTPVTKPLVGHDIGLERWEQNGPGSRVYRAVDTVAGLKRPVLAFDAHPSATEPGPRLPLDTHERALSFSIKLLGPGGITVKIRTRQNTVGYVSYFLVDPVMEIRGNSVTYGLKVKNKERWVRLARDVFVDWLKAAADTKNSSNWFDEMLDITLHGNGSIDNMTISKNVHYENFIQGSNWLVENQDTAGGWPTSIPVKTRGIQLPPNWYSAMAQGQAMSALVRAYNLTLDHKYLTAAVKAMKLLTKNAKDGGVRTRFLGRLDWYEEYPTIPSTFVLNGFVFSLLGLYDVMKTAKGSDQKLAEKLWTSGVRSLKTMLGLFDTGDGTLYDLRHVISHEAPNRARWDYHVTHIALIQQMAAIDGDPIFHRAAERWTAYFRGEKSPHN</sequence>
<dbReference type="EMBL" id="BLXT01007780">
    <property type="protein sequence ID" value="GFO42313.1"/>
    <property type="molecule type" value="Genomic_DNA"/>
</dbReference>
<dbReference type="AlphaFoldDB" id="A0AAV4DDM2"/>
<feature type="domain" description="D-glucuronyl C5-epimerase beta-sandwich" evidence="14">
    <location>
        <begin position="188"/>
        <end position="303"/>
    </location>
</feature>
<evidence type="ECO:0000259" key="14">
    <source>
        <dbReference type="Pfam" id="PF21174"/>
    </source>
</evidence>
<comment type="similarity">
    <text evidence="5">Belongs to the D-glucuronyl C5-epimerase family.</text>
</comment>
<evidence type="ECO:0000313" key="16">
    <source>
        <dbReference type="Proteomes" id="UP000735302"/>
    </source>
</evidence>
<comment type="catalytic activity">
    <reaction evidence="1">
        <text>[heparosan-N-sulfate](n) = [heparan-N-sulfate](n)</text>
        <dbReference type="Rhea" id="RHEA:20197"/>
        <dbReference type="Rhea" id="RHEA-COMP:9556"/>
        <dbReference type="Rhea" id="RHEA-COMP:9557"/>
        <dbReference type="ChEBI" id="CHEBI:58041"/>
        <dbReference type="ChEBI" id="CHEBI:58287"/>
        <dbReference type="EC" id="5.1.3.17"/>
    </reaction>
</comment>
<dbReference type="EC" id="5.1.3.17" evidence="6"/>
<dbReference type="InterPro" id="IPR010598">
    <property type="entry name" value="C5-epim_C"/>
</dbReference>
<dbReference type="GO" id="GO:0005794">
    <property type="term" value="C:Golgi apparatus"/>
    <property type="evidence" value="ECO:0007669"/>
    <property type="project" value="TreeGrafter"/>
</dbReference>
<evidence type="ECO:0000256" key="4">
    <source>
        <dbReference type="ARBA" id="ARBA00005093"/>
    </source>
</evidence>
<evidence type="ECO:0000256" key="11">
    <source>
        <dbReference type="ARBA" id="ARBA00023235"/>
    </source>
</evidence>
<evidence type="ECO:0000259" key="13">
    <source>
        <dbReference type="Pfam" id="PF06662"/>
    </source>
</evidence>
<dbReference type="GO" id="GO:0047464">
    <property type="term" value="F:heparosan-N-sulfate-glucuronate 5-epimerase activity"/>
    <property type="evidence" value="ECO:0007669"/>
    <property type="project" value="UniProtKB-EC"/>
</dbReference>
<evidence type="ECO:0000313" key="15">
    <source>
        <dbReference type="EMBL" id="GFO42313.1"/>
    </source>
</evidence>
<organism evidence="15 16">
    <name type="scientific">Plakobranchus ocellatus</name>
    <dbReference type="NCBI Taxonomy" id="259542"/>
    <lineage>
        <taxon>Eukaryota</taxon>
        <taxon>Metazoa</taxon>
        <taxon>Spiralia</taxon>
        <taxon>Lophotrochozoa</taxon>
        <taxon>Mollusca</taxon>
        <taxon>Gastropoda</taxon>
        <taxon>Heterobranchia</taxon>
        <taxon>Euthyneura</taxon>
        <taxon>Panpulmonata</taxon>
        <taxon>Sacoglossa</taxon>
        <taxon>Placobranchoidea</taxon>
        <taxon>Plakobranchidae</taxon>
        <taxon>Plakobranchus</taxon>
    </lineage>
</organism>
<keyword evidence="10" id="KW-0472">Membrane</keyword>
<dbReference type="GO" id="GO:0015012">
    <property type="term" value="P:heparan sulfate proteoglycan biosynthetic process"/>
    <property type="evidence" value="ECO:0007669"/>
    <property type="project" value="InterPro"/>
</dbReference>
<keyword evidence="11" id="KW-0413">Isomerase</keyword>
<dbReference type="PANTHER" id="PTHR13174:SF3">
    <property type="entry name" value="D-GLUCURONYL C5-EPIMERASE"/>
    <property type="match status" value="1"/>
</dbReference>
<keyword evidence="9" id="KW-1133">Transmembrane helix</keyword>
<accession>A0AAV4DDM2</accession>
<comment type="pathway">
    <text evidence="3">Glycan metabolism; heparin biosynthesis.</text>
</comment>
<dbReference type="GO" id="GO:0005975">
    <property type="term" value="P:carbohydrate metabolic process"/>
    <property type="evidence" value="ECO:0007669"/>
    <property type="project" value="InterPro"/>
</dbReference>
<evidence type="ECO:0000256" key="6">
    <source>
        <dbReference type="ARBA" id="ARBA00012087"/>
    </source>
</evidence>
<dbReference type="PANTHER" id="PTHR13174">
    <property type="entry name" value="D-GLUCURONYL C5-EPIMERASE"/>
    <property type="match status" value="1"/>
</dbReference>
<gene>
    <name evidence="15" type="ORF">PoB_006881800</name>
</gene>
<feature type="domain" description="D-glucuronyl C5-epimerase C-terminal" evidence="13">
    <location>
        <begin position="332"/>
        <end position="520"/>
    </location>
</feature>
<dbReference type="InterPro" id="IPR039721">
    <property type="entry name" value="C5-epimerase"/>
</dbReference>
<name>A0AAV4DDM2_9GAST</name>
<evidence type="ECO:0000256" key="9">
    <source>
        <dbReference type="ARBA" id="ARBA00022989"/>
    </source>
</evidence>
<dbReference type="Pfam" id="PF06662">
    <property type="entry name" value="C5-epim_C"/>
    <property type="match status" value="1"/>
</dbReference>
<keyword evidence="7" id="KW-0812">Transmembrane</keyword>
<reference evidence="15 16" key="1">
    <citation type="journal article" date="2021" name="Elife">
        <title>Chloroplast acquisition without the gene transfer in kleptoplastic sea slugs, Plakobranchus ocellatus.</title>
        <authorList>
            <person name="Maeda T."/>
            <person name="Takahashi S."/>
            <person name="Yoshida T."/>
            <person name="Shimamura S."/>
            <person name="Takaki Y."/>
            <person name="Nagai Y."/>
            <person name="Toyoda A."/>
            <person name="Suzuki Y."/>
            <person name="Arimoto A."/>
            <person name="Ishii H."/>
            <person name="Satoh N."/>
            <person name="Nishiyama T."/>
            <person name="Hasebe M."/>
            <person name="Maruyama T."/>
            <person name="Minagawa J."/>
            <person name="Obokata J."/>
            <person name="Shigenobu S."/>
        </authorList>
    </citation>
    <scope>NUCLEOTIDE SEQUENCE [LARGE SCALE GENOMIC DNA]</scope>
</reference>
<dbReference type="InterPro" id="IPR008928">
    <property type="entry name" value="6-hairpin_glycosidase_sf"/>
</dbReference>
<evidence type="ECO:0000256" key="12">
    <source>
        <dbReference type="ARBA" id="ARBA00037847"/>
    </source>
</evidence>
<evidence type="ECO:0000256" key="5">
    <source>
        <dbReference type="ARBA" id="ARBA00005584"/>
    </source>
</evidence>
<proteinExistence type="inferred from homology"/>
<dbReference type="Pfam" id="PF21174">
    <property type="entry name" value="Glce_b_sandwich"/>
    <property type="match status" value="1"/>
</dbReference>
<evidence type="ECO:0000256" key="7">
    <source>
        <dbReference type="ARBA" id="ARBA00022692"/>
    </source>
</evidence>
<comment type="caution">
    <text evidence="15">The sequence shown here is derived from an EMBL/GenBank/DDBJ whole genome shotgun (WGS) entry which is preliminary data.</text>
</comment>
<comment type="pathway">
    <text evidence="4">Glycan metabolism; heparan sulfate biosynthesis.</text>
</comment>
<comment type="subcellular location">
    <subcellularLocation>
        <location evidence="12">Endomembrane system</location>
        <topology evidence="12">Single-pass membrane protein</topology>
    </subcellularLocation>
    <subcellularLocation>
        <location evidence="2">Membrane</location>
        <topology evidence="2">Single-pass type II membrane protein</topology>
    </subcellularLocation>
</comment>
<protein>
    <recommendedName>
        <fullName evidence="6">heparosan-N-sulfate-glucuronate 5-epimerase</fullName>
        <ecNumber evidence="6">5.1.3.17</ecNumber>
    </recommendedName>
</protein>
<keyword evidence="8" id="KW-0735">Signal-anchor</keyword>
<evidence type="ECO:0000256" key="3">
    <source>
        <dbReference type="ARBA" id="ARBA00004841"/>
    </source>
</evidence>
<keyword evidence="16" id="KW-1185">Reference proteome</keyword>
<evidence type="ECO:0000256" key="10">
    <source>
        <dbReference type="ARBA" id="ARBA00023136"/>
    </source>
</evidence>
<evidence type="ECO:0000256" key="8">
    <source>
        <dbReference type="ARBA" id="ARBA00022968"/>
    </source>
</evidence>
<evidence type="ECO:0000256" key="1">
    <source>
        <dbReference type="ARBA" id="ARBA00000434"/>
    </source>
</evidence>
<dbReference type="InterPro" id="IPR059154">
    <property type="entry name" value="Glce_b_sandwich"/>
</dbReference>
<dbReference type="SUPFAM" id="SSF48208">
    <property type="entry name" value="Six-hairpin glycosidases"/>
    <property type="match status" value="1"/>
</dbReference>
<dbReference type="Proteomes" id="UP000735302">
    <property type="component" value="Unassembled WGS sequence"/>
</dbReference>